<evidence type="ECO:0000313" key="2">
    <source>
        <dbReference type="EMBL" id="KMU84660.1"/>
    </source>
</evidence>
<evidence type="ECO:0000313" key="3">
    <source>
        <dbReference type="Proteomes" id="UP000054563"/>
    </source>
</evidence>
<name>A0A0J8RHQ9_COCIT</name>
<organism evidence="2 3">
    <name type="scientific">Coccidioides immitis H538.4</name>
    <dbReference type="NCBI Taxonomy" id="396776"/>
    <lineage>
        <taxon>Eukaryota</taxon>
        <taxon>Fungi</taxon>
        <taxon>Dikarya</taxon>
        <taxon>Ascomycota</taxon>
        <taxon>Pezizomycotina</taxon>
        <taxon>Eurotiomycetes</taxon>
        <taxon>Eurotiomycetidae</taxon>
        <taxon>Onygenales</taxon>
        <taxon>Onygenaceae</taxon>
        <taxon>Coccidioides</taxon>
    </lineage>
</organism>
<dbReference type="AlphaFoldDB" id="A0A0J8RHQ9"/>
<dbReference type="Proteomes" id="UP000054563">
    <property type="component" value="Unassembled WGS sequence"/>
</dbReference>
<accession>A0A0J8RHQ9</accession>
<reference evidence="3" key="1">
    <citation type="journal article" date="2010" name="Genome Res.">
        <title>Population genomic sequencing of Coccidioides fungi reveals recent hybridization and transposon control.</title>
        <authorList>
            <person name="Neafsey D.E."/>
            <person name="Barker B.M."/>
            <person name="Sharpton T.J."/>
            <person name="Stajich J.E."/>
            <person name="Park D.J."/>
            <person name="Whiston E."/>
            <person name="Hung C.-Y."/>
            <person name="McMahan C."/>
            <person name="White J."/>
            <person name="Sykes S."/>
            <person name="Heiman D."/>
            <person name="Young S."/>
            <person name="Zeng Q."/>
            <person name="Abouelleil A."/>
            <person name="Aftuck L."/>
            <person name="Bessette D."/>
            <person name="Brown A."/>
            <person name="FitzGerald M."/>
            <person name="Lui A."/>
            <person name="Macdonald J.P."/>
            <person name="Priest M."/>
            <person name="Orbach M.J."/>
            <person name="Galgiani J.N."/>
            <person name="Kirkland T.N."/>
            <person name="Cole G.T."/>
            <person name="Birren B.W."/>
            <person name="Henn M.R."/>
            <person name="Taylor J.W."/>
            <person name="Rounsley S.D."/>
        </authorList>
    </citation>
    <scope>NUCLEOTIDE SEQUENCE [LARGE SCALE GENOMIC DNA]</scope>
    <source>
        <strain evidence="3">H538.4</strain>
    </source>
</reference>
<protein>
    <submittedName>
        <fullName evidence="2">RAD50 protein</fullName>
    </submittedName>
</protein>
<feature type="region of interest" description="Disordered" evidence="1">
    <location>
        <begin position="61"/>
        <end position="83"/>
    </location>
</feature>
<gene>
    <name evidence="2" type="ORF">CIHG_02446</name>
</gene>
<dbReference type="VEuPathDB" id="FungiDB:CIHG_02446"/>
<sequence>MDQERLYVGLIGTIQLSNASNMQQRENFHLIAKAALLFMTRRSFGPSETGIQVYVRRTDGSHPQFTAHGEENDEATENARRAVADDERGRADFYILSSCRVRPDYAPISRRF</sequence>
<proteinExistence type="predicted"/>
<evidence type="ECO:0000256" key="1">
    <source>
        <dbReference type="SAM" id="MobiDB-lite"/>
    </source>
</evidence>
<dbReference type="EMBL" id="DS016985">
    <property type="protein sequence ID" value="KMU84660.1"/>
    <property type="molecule type" value="Genomic_DNA"/>
</dbReference>